<protein>
    <submittedName>
        <fullName evidence="3">Alpha/beta hydrolase family protein</fullName>
        <ecNumber evidence="3">3.4.-.-</ecNumber>
    </submittedName>
</protein>
<dbReference type="RefSeq" id="WP_263852960.1">
    <property type="nucleotide sequence ID" value="NZ_JBHTLH010000041.1"/>
</dbReference>
<dbReference type="Gene3D" id="3.40.50.1820">
    <property type="entry name" value="alpha/beta hydrolase"/>
    <property type="match status" value="1"/>
</dbReference>
<dbReference type="SUPFAM" id="SSF53474">
    <property type="entry name" value="alpha/beta-Hydrolases"/>
    <property type="match status" value="1"/>
</dbReference>
<gene>
    <name evidence="3" type="ORF">ACFQ22_11990</name>
</gene>
<dbReference type="EC" id="3.4.-.-" evidence="3"/>
<organism evidence="3 4">
    <name type="scientific">Lentilactobacillus raoultii</name>
    <dbReference type="NCBI Taxonomy" id="1987503"/>
    <lineage>
        <taxon>Bacteria</taxon>
        <taxon>Bacillati</taxon>
        <taxon>Bacillota</taxon>
        <taxon>Bacilli</taxon>
        <taxon>Lactobacillales</taxon>
        <taxon>Lactobacillaceae</taxon>
        <taxon>Lentilactobacillus</taxon>
    </lineage>
</organism>
<keyword evidence="4" id="KW-1185">Reference proteome</keyword>
<dbReference type="EMBL" id="JBHTLH010000041">
    <property type="protein sequence ID" value="MFD1126071.1"/>
    <property type="molecule type" value="Genomic_DNA"/>
</dbReference>
<feature type="domain" description="Peptidase S9 prolyl oligopeptidase catalytic" evidence="2">
    <location>
        <begin position="437"/>
        <end position="551"/>
    </location>
</feature>
<comment type="caution">
    <text evidence="3">The sequence shown here is derived from an EMBL/GenBank/DDBJ whole genome shotgun (WGS) entry which is preliminary data.</text>
</comment>
<name>A0ABW3PLF7_9LACO</name>
<evidence type="ECO:0000313" key="4">
    <source>
        <dbReference type="Proteomes" id="UP001597156"/>
    </source>
</evidence>
<accession>A0ABW3PLF7</accession>
<evidence type="ECO:0000259" key="2">
    <source>
        <dbReference type="Pfam" id="PF00326"/>
    </source>
</evidence>
<dbReference type="GO" id="GO:0016787">
    <property type="term" value="F:hydrolase activity"/>
    <property type="evidence" value="ECO:0007669"/>
    <property type="project" value="UniProtKB-KW"/>
</dbReference>
<dbReference type="PANTHER" id="PTHR42776">
    <property type="entry name" value="SERINE PEPTIDASE S9 FAMILY MEMBER"/>
    <property type="match status" value="1"/>
</dbReference>
<proteinExistence type="predicted"/>
<sequence>MKKLTEEDFYKLKTLSQPVAAGKYLVATQTYLDKPTNGYRSNLLAFNRNGKYIGNFDNNDYSSKAPTPAKDYLFFIAKKTEKSPFQLYQLAYSDHTITQVSTLSHSVEQLVAPRTTNLVFFKTRETTEVPKKPYKKFPSVRHIYRVDHKADGFGFYPTDGVYKLFLYNPNAKKTQLIYSSQNNFNLADVDASGNRLALTMDNDPDNDLSFGQGVKLLDVELGKLTACTSKYPNWVFTEAKFSPNGKKLLLVGHSDKYQANTQFHVYSYDILSRSLNDYMKGLDEDAHDYLFTDFTQNLNGDNAFWLDDQRFAFRTSYHGRSKMFLGTNDKVNPFFNEAERITDWSILDSDHLLITYSTTTHPVELATLDLHGKQVNLFNPNEVFDKNHQYVKPKRFVYEASDGLPIEGWLMEPFEPQKKNPLVLYVHGGPHFAYAENFFFEMQVHAANGYGLLLLNPRGSKTYGQEFCQENVGKYGEKDFSDLIEGMDYILKEHPEFDSKRQYCAGGSYGGFMTTWIVGHTDRFAAAVAQRPVTDWISFSGTSDIGFMFTPPRTFN</sequence>
<keyword evidence="1 3" id="KW-0378">Hydrolase</keyword>
<dbReference type="SUPFAM" id="SSF82171">
    <property type="entry name" value="DPP6 N-terminal domain-like"/>
    <property type="match status" value="1"/>
</dbReference>
<dbReference type="Proteomes" id="UP001597156">
    <property type="component" value="Unassembled WGS sequence"/>
</dbReference>
<dbReference type="InterPro" id="IPR029058">
    <property type="entry name" value="AB_hydrolase_fold"/>
</dbReference>
<evidence type="ECO:0000256" key="1">
    <source>
        <dbReference type="ARBA" id="ARBA00022801"/>
    </source>
</evidence>
<dbReference type="PANTHER" id="PTHR42776:SF27">
    <property type="entry name" value="DIPEPTIDYL PEPTIDASE FAMILY MEMBER 6"/>
    <property type="match status" value="1"/>
</dbReference>
<evidence type="ECO:0000313" key="3">
    <source>
        <dbReference type="EMBL" id="MFD1126071.1"/>
    </source>
</evidence>
<reference evidence="4" key="1">
    <citation type="journal article" date="2019" name="Int. J. Syst. Evol. Microbiol.">
        <title>The Global Catalogue of Microorganisms (GCM) 10K type strain sequencing project: providing services to taxonomists for standard genome sequencing and annotation.</title>
        <authorList>
            <consortium name="The Broad Institute Genomics Platform"/>
            <consortium name="The Broad Institute Genome Sequencing Center for Infectious Disease"/>
            <person name="Wu L."/>
            <person name="Ma J."/>
        </authorList>
    </citation>
    <scope>NUCLEOTIDE SEQUENCE [LARGE SCALE GENOMIC DNA]</scope>
    <source>
        <strain evidence="4">CCUG 71848</strain>
    </source>
</reference>
<dbReference type="InterPro" id="IPR001375">
    <property type="entry name" value="Peptidase_S9_cat"/>
</dbReference>
<dbReference type="Pfam" id="PF00326">
    <property type="entry name" value="Peptidase_S9"/>
    <property type="match status" value="1"/>
</dbReference>